<feature type="transmembrane region" description="Helical" evidence="1">
    <location>
        <begin position="182"/>
        <end position="206"/>
    </location>
</feature>
<dbReference type="GO" id="GO:0016020">
    <property type="term" value="C:membrane"/>
    <property type="evidence" value="ECO:0007669"/>
    <property type="project" value="TreeGrafter"/>
</dbReference>
<dbReference type="InterPro" id="IPR050879">
    <property type="entry name" value="Acyltransferase_3"/>
</dbReference>
<feature type="transmembrane region" description="Helical" evidence="1">
    <location>
        <begin position="51"/>
        <end position="69"/>
    </location>
</feature>
<proteinExistence type="predicted"/>
<reference evidence="3 4" key="1">
    <citation type="submission" date="2014-02" db="EMBL/GenBank/DDBJ databases">
        <title>Expanding our view of genomic diversity in Candidatus Accumulibacter clades.</title>
        <authorList>
            <person name="Skennerton C.T."/>
            <person name="Barr J.J."/>
            <person name="Slater F.R."/>
            <person name="Bond P.L."/>
            <person name="Tyson G.W."/>
        </authorList>
    </citation>
    <scope>NUCLEOTIDE SEQUENCE [LARGE SCALE GENOMIC DNA]</scope>
    <source>
        <strain evidence="4">BA-92</strain>
    </source>
</reference>
<dbReference type="GO" id="GO:0000271">
    <property type="term" value="P:polysaccharide biosynthetic process"/>
    <property type="evidence" value="ECO:0007669"/>
    <property type="project" value="TreeGrafter"/>
</dbReference>
<keyword evidence="1" id="KW-0472">Membrane</keyword>
<protein>
    <submittedName>
        <fullName evidence="3">Putative membrane protein</fullName>
    </submittedName>
</protein>
<feature type="domain" description="Acyltransferase 3" evidence="2">
    <location>
        <begin position="7"/>
        <end position="335"/>
    </location>
</feature>
<dbReference type="EMBL" id="JEMX01000097">
    <property type="protein sequence ID" value="EXI77552.1"/>
    <property type="molecule type" value="Genomic_DNA"/>
</dbReference>
<accession>A0A011PKJ6</accession>
<gene>
    <name evidence="3" type="ORF">AW10_03741</name>
</gene>
<feature type="transmembrane region" description="Helical" evidence="1">
    <location>
        <begin position="158"/>
        <end position="176"/>
    </location>
</feature>
<dbReference type="InterPro" id="IPR002656">
    <property type="entry name" value="Acyl_transf_3_dom"/>
</dbReference>
<dbReference type="Proteomes" id="UP000021816">
    <property type="component" value="Unassembled WGS sequence"/>
</dbReference>
<feature type="transmembrane region" description="Helical" evidence="1">
    <location>
        <begin position="316"/>
        <end position="338"/>
    </location>
</feature>
<organism evidence="3 4">
    <name type="scientific">Candidatus Accumulibacter appositus</name>
    <dbReference type="NCBI Taxonomy" id="1454003"/>
    <lineage>
        <taxon>Bacteria</taxon>
        <taxon>Pseudomonadati</taxon>
        <taxon>Pseudomonadota</taxon>
        <taxon>Betaproteobacteria</taxon>
        <taxon>Candidatus Accumulibacter</taxon>
    </lineage>
</organism>
<evidence type="ECO:0000259" key="2">
    <source>
        <dbReference type="Pfam" id="PF01757"/>
    </source>
</evidence>
<keyword evidence="1" id="KW-1133">Transmembrane helix</keyword>
<dbReference type="PANTHER" id="PTHR23028:SF131">
    <property type="entry name" value="BLR2367 PROTEIN"/>
    <property type="match status" value="1"/>
</dbReference>
<dbReference type="GO" id="GO:0016747">
    <property type="term" value="F:acyltransferase activity, transferring groups other than amino-acyl groups"/>
    <property type="evidence" value="ECO:0007669"/>
    <property type="project" value="InterPro"/>
</dbReference>
<dbReference type="Pfam" id="PF01757">
    <property type="entry name" value="Acyl_transf_3"/>
    <property type="match status" value="1"/>
</dbReference>
<name>A0A011PKJ6_9PROT</name>
<evidence type="ECO:0000256" key="1">
    <source>
        <dbReference type="SAM" id="Phobius"/>
    </source>
</evidence>
<feature type="transmembrane region" description="Helical" evidence="1">
    <location>
        <begin position="218"/>
        <end position="238"/>
    </location>
</feature>
<dbReference type="AlphaFoldDB" id="A0A011PKJ6"/>
<dbReference type="PATRIC" id="fig|1454003.3.peg.3801"/>
<dbReference type="PANTHER" id="PTHR23028">
    <property type="entry name" value="ACETYLTRANSFERASE"/>
    <property type="match status" value="1"/>
</dbReference>
<feature type="transmembrane region" description="Helical" evidence="1">
    <location>
        <begin position="128"/>
        <end position="151"/>
    </location>
</feature>
<feature type="transmembrane region" description="Helical" evidence="1">
    <location>
        <begin position="244"/>
        <end position="266"/>
    </location>
</feature>
<sequence length="358" mass="39233">MAMNRWQSLQALRGLAALAVVAFHLQSIERKYSGGDLLLPDFLVLGQSGVDLFFVISGFVMVSVSGGRYGRSRETMRFLWGRLTRIYPAYWVYFLLTLAVLVVKPAWVNSSQDGQADLLSSFLLLPGSPPLVAVSWSLTHELWFYIVFAALLRFQEKWLLPSLLLWAAVVATANIVPMPADLPALLVIAFHPFSIEFIIGALVAVFINSKQAQRISTLLSTAAAALVLAAGLPLLYSFDVLSAFGLARAGFVGTLCGVLILAVANLEKSGRIVVPRFLSFLGDISYTVYLSHVLVLSAIGRLWAMTGPAPGKGVDNVLACLLMLAAVVIYAWAGYRFVEEPILRVSHQLRERWFDGSR</sequence>
<keyword evidence="1" id="KW-0812">Transmembrane</keyword>
<feature type="transmembrane region" description="Helical" evidence="1">
    <location>
        <begin position="286"/>
        <end position="304"/>
    </location>
</feature>
<dbReference type="STRING" id="1454003.AW10_03741"/>
<evidence type="ECO:0000313" key="4">
    <source>
        <dbReference type="Proteomes" id="UP000021816"/>
    </source>
</evidence>
<feature type="transmembrane region" description="Helical" evidence="1">
    <location>
        <begin position="90"/>
        <end position="108"/>
    </location>
</feature>
<evidence type="ECO:0000313" key="3">
    <source>
        <dbReference type="EMBL" id="EXI77552.1"/>
    </source>
</evidence>
<comment type="caution">
    <text evidence="3">The sequence shown here is derived from an EMBL/GenBank/DDBJ whole genome shotgun (WGS) entry which is preliminary data.</text>
</comment>